<evidence type="ECO:0000313" key="2">
    <source>
        <dbReference type="EMBL" id="EAL71713.1"/>
    </source>
</evidence>
<dbReference type="EMBL" id="AAFI02000006">
    <property type="protein sequence ID" value="EAL71713.1"/>
    <property type="molecule type" value="Genomic_DNA"/>
</dbReference>
<evidence type="ECO:0008006" key="4">
    <source>
        <dbReference type="Google" id="ProtNLM"/>
    </source>
</evidence>
<dbReference type="AlphaFoldDB" id="Q55B45"/>
<dbReference type="KEGG" id="ddi:DDB_G0271166"/>
<dbReference type="PhylomeDB" id="Q55B45"/>
<comment type="caution">
    <text evidence="2">The sequence shown here is derived from an EMBL/GenBank/DDBJ whole genome shotgun (WGS) entry which is preliminary data.</text>
</comment>
<dbReference type="InParanoid" id="Q55B45"/>
<evidence type="ECO:0000256" key="1">
    <source>
        <dbReference type="SAM" id="Coils"/>
    </source>
</evidence>
<dbReference type="eggNOG" id="ENOG502RIA0">
    <property type="taxonomic scope" value="Eukaryota"/>
</dbReference>
<dbReference type="Proteomes" id="UP000002195">
    <property type="component" value="Unassembled WGS sequence"/>
</dbReference>
<reference evidence="2 3" key="1">
    <citation type="journal article" date="2005" name="Nature">
        <title>The genome of the social amoeba Dictyostelium discoideum.</title>
        <authorList>
            <consortium name="The Dictyostelium discoideum Sequencing Consortium"/>
            <person name="Eichinger L."/>
            <person name="Pachebat J.A."/>
            <person name="Glockner G."/>
            <person name="Rajandream M.A."/>
            <person name="Sucgang R."/>
            <person name="Berriman M."/>
            <person name="Song J."/>
            <person name="Olsen R."/>
            <person name="Szafranski K."/>
            <person name="Xu Q."/>
            <person name="Tunggal B."/>
            <person name="Kummerfeld S."/>
            <person name="Madera M."/>
            <person name="Konfortov B.A."/>
            <person name="Rivero F."/>
            <person name="Bankier A.T."/>
            <person name="Lehmann R."/>
            <person name="Hamlin N."/>
            <person name="Davies R."/>
            <person name="Gaudet P."/>
            <person name="Fey P."/>
            <person name="Pilcher K."/>
            <person name="Chen G."/>
            <person name="Saunders D."/>
            <person name="Sodergren E."/>
            <person name="Davis P."/>
            <person name="Kerhornou A."/>
            <person name="Nie X."/>
            <person name="Hall N."/>
            <person name="Anjard C."/>
            <person name="Hemphill L."/>
            <person name="Bason N."/>
            <person name="Farbrother P."/>
            <person name="Desany B."/>
            <person name="Just E."/>
            <person name="Morio T."/>
            <person name="Rost R."/>
            <person name="Churcher C."/>
            <person name="Cooper J."/>
            <person name="Haydock S."/>
            <person name="van Driessche N."/>
            <person name="Cronin A."/>
            <person name="Goodhead I."/>
            <person name="Muzny D."/>
            <person name="Mourier T."/>
            <person name="Pain A."/>
            <person name="Lu M."/>
            <person name="Harper D."/>
            <person name="Lindsay R."/>
            <person name="Hauser H."/>
            <person name="James K."/>
            <person name="Quiles M."/>
            <person name="Madan Babu M."/>
            <person name="Saito T."/>
            <person name="Buchrieser C."/>
            <person name="Wardroper A."/>
            <person name="Felder M."/>
            <person name="Thangavelu M."/>
            <person name="Johnson D."/>
            <person name="Knights A."/>
            <person name="Loulseged H."/>
            <person name="Mungall K."/>
            <person name="Oliver K."/>
            <person name="Price C."/>
            <person name="Quail M.A."/>
            <person name="Urushihara H."/>
            <person name="Hernandez J."/>
            <person name="Rabbinowitsch E."/>
            <person name="Steffen D."/>
            <person name="Sanders M."/>
            <person name="Ma J."/>
            <person name="Kohara Y."/>
            <person name="Sharp S."/>
            <person name="Simmonds M."/>
            <person name="Spiegler S."/>
            <person name="Tivey A."/>
            <person name="Sugano S."/>
            <person name="White B."/>
            <person name="Walker D."/>
            <person name="Woodward J."/>
            <person name="Winckler T."/>
            <person name="Tanaka Y."/>
            <person name="Shaulsky G."/>
            <person name="Schleicher M."/>
            <person name="Weinstock G."/>
            <person name="Rosenthal A."/>
            <person name="Cox E.C."/>
            <person name="Chisholm R.L."/>
            <person name="Gibbs R."/>
            <person name="Loomis W.F."/>
            <person name="Platzer M."/>
            <person name="Kay R.R."/>
            <person name="Williams J."/>
            <person name="Dear P.H."/>
            <person name="Noegel A.A."/>
            <person name="Barrell B."/>
            <person name="Kuspa A."/>
        </authorList>
    </citation>
    <scope>NUCLEOTIDE SEQUENCE [LARGE SCALE GENOMIC DNA]</scope>
    <source>
        <strain evidence="2 3">AX4</strain>
    </source>
</reference>
<organism evidence="2 3">
    <name type="scientific">Dictyostelium discoideum</name>
    <name type="common">Social amoeba</name>
    <dbReference type="NCBI Taxonomy" id="44689"/>
    <lineage>
        <taxon>Eukaryota</taxon>
        <taxon>Amoebozoa</taxon>
        <taxon>Evosea</taxon>
        <taxon>Eumycetozoa</taxon>
        <taxon>Dictyostelia</taxon>
        <taxon>Dictyosteliales</taxon>
        <taxon>Dictyosteliaceae</taxon>
        <taxon>Dictyostelium</taxon>
    </lineage>
</organism>
<name>Q55B45_DICDI</name>
<accession>Q55B45</accession>
<dbReference type="GeneID" id="8617959"/>
<dbReference type="PANTHER" id="PTHR32488:SF76">
    <property type="entry name" value="ANKYRIN REPEAT-CONTAINING PROTEIN-RELATED"/>
    <property type="match status" value="1"/>
</dbReference>
<keyword evidence="1" id="KW-0175">Coiled coil</keyword>
<dbReference type="InterPro" id="IPR051904">
    <property type="entry name" value="UPF0746_actin_org"/>
</dbReference>
<evidence type="ECO:0000313" key="3">
    <source>
        <dbReference type="Proteomes" id="UP000002195"/>
    </source>
</evidence>
<dbReference type="dictyBase" id="DDB_G0271166"/>
<feature type="coiled-coil region" evidence="1">
    <location>
        <begin position="40"/>
        <end position="67"/>
    </location>
</feature>
<dbReference type="FunCoup" id="Q55B45">
    <property type="interactions" value="9"/>
</dbReference>
<dbReference type="VEuPathDB" id="AmoebaDB:DDB_G0271166"/>
<dbReference type="RefSeq" id="XP_645767.1">
    <property type="nucleotide sequence ID" value="XM_640675.1"/>
</dbReference>
<dbReference type="HOGENOM" id="CLU_325022_0_0_1"/>
<gene>
    <name evidence="2" type="ORF">DDB_G0271166</name>
</gene>
<dbReference type="PANTHER" id="PTHR32488">
    <property type="entry name" value="UPF0746 PROTEIN DDB_G0280785-RELATED"/>
    <property type="match status" value="1"/>
</dbReference>
<protein>
    <recommendedName>
        <fullName evidence="4">Rho termination factor N-terminal domain-containing protein</fullName>
    </recommendedName>
</protein>
<dbReference type="PaxDb" id="44689-DDB0202739"/>
<proteinExistence type="predicted"/>
<keyword evidence="3" id="KW-1185">Reference proteome</keyword>
<dbReference type="SMR" id="Q55B45"/>
<dbReference type="STRING" id="44689.Q55B45"/>
<sequence length="892" mass="105573">MNNSVENEDDIDDCELEKKNLKSIKEIAQSFCISITKLKKAEIIEKIKSIIKRKREYEKEQKQKQNVNSFNKIIKLTITDNIEPIEILFWKLFRNKTIYKKIFSFMDKQFTITYDSVSSITKLIDSNQFGIIKEKVIRNCRYLYFNSNPYSINLTQDMEYLVKLFSTINQDEDEDDDDDDYYRFYRNFFKIENDYYKSSGAVSCALILSKKLQVFKLFVNEFNYKPTKTDLLHSIFNGSNKFIKYLLELNSPNSFLLLEKECTEVIKDFNHFYTHGLVQRNSFYKGLLCYLNSIGNDNYDRNQYFELLIDCADEGNYEINEKSTLKSLITTARLILKLKTPPPEPIKDEKEDEEEKELSKKVIKPITTIDEIDNFIKKIDKVNLKSLLDDPIIFNNNEIKNFIKKLLILSQPIFYILLRMKEIKEYFERVLSRIIKYKCRDDDLKVLFSHCYDRNKKIKFIDQIVGRNIIQAEPQFQSYFLYLLVIHNDIELVKYYSNKVGNHIQIQYTISLLPPTYYIESIETLEFLFYNQCNYFKDIFYNDYISTYYKNLELLKHFESLFNKSKSLNQLGSGSVSGSDGSDSSDGSGSGSGSGIHAYNGLVSFVIDGYFKDKRNYYLTFKRNNNYSDFVNHFASNAQLYCNDKFRFELLFTTSDLSFKHSINFQTLRNLVINGHAFVKEPNSQTESYSKELLKFMDWIYTNYNNELKNGIFGFKTQRYRYHLLIAIDSFDSNNNNNSIVNKYFNGNEEENDVYIQRLGLLLNDVILLTPYLFEINNLKFLNWFLTIIQKYHNSSLLIPTGTFYYIKNMVLIFGDHIILYSKLQILEYIHQNFNFILKKESDGGILTIKELKSFLFSSLTRDAVKICKFLFQFITITKKEFETYSNKKYNK</sequence>